<keyword evidence="4" id="KW-0677">Repeat</keyword>
<dbReference type="PANTHER" id="PTHR22683">
    <property type="entry name" value="SPORULATION PROTEIN RELATED"/>
    <property type="match status" value="1"/>
</dbReference>
<evidence type="ECO:0000259" key="12">
    <source>
        <dbReference type="PROSITE" id="PS50901"/>
    </source>
</evidence>
<keyword evidence="14" id="KW-1185">Reference proteome</keyword>
<dbReference type="Pfam" id="PF01580">
    <property type="entry name" value="FtsK_SpoIIIE"/>
    <property type="match status" value="2"/>
</dbReference>
<dbReference type="PANTHER" id="PTHR22683:SF1">
    <property type="entry name" value="TYPE VII SECRETION SYSTEM PROTEIN ESSC"/>
    <property type="match status" value="1"/>
</dbReference>
<feature type="domain" description="FtsK" evidence="12">
    <location>
        <begin position="463"/>
        <end position="663"/>
    </location>
</feature>
<name>A0A1M4TDW2_STRHI</name>
<dbReference type="GO" id="GO:0005886">
    <property type="term" value="C:plasma membrane"/>
    <property type="evidence" value="ECO:0007669"/>
    <property type="project" value="UniProtKB-SubCell"/>
</dbReference>
<feature type="domain" description="FtsK" evidence="12">
    <location>
        <begin position="1129"/>
        <end position="1315"/>
    </location>
</feature>
<proteinExistence type="predicted"/>
<keyword evidence="6 9" id="KW-0067">ATP-binding</keyword>
<feature type="region of interest" description="Disordered" evidence="10">
    <location>
        <begin position="1"/>
        <end position="26"/>
    </location>
</feature>
<evidence type="ECO:0000256" key="8">
    <source>
        <dbReference type="ARBA" id="ARBA00023136"/>
    </source>
</evidence>
<keyword evidence="7 11" id="KW-1133">Transmembrane helix</keyword>
<evidence type="ECO:0000313" key="14">
    <source>
        <dbReference type="Proteomes" id="UP000184501"/>
    </source>
</evidence>
<reference evidence="13 14" key="1">
    <citation type="submission" date="2016-11" db="EMBL/GenBank/DDBJ databases">
        <authorList>
            <person name="Jaros S."/>
            <person name="Januszkiewicz K."/>
            <person name="Wedrychowicz H."/>
        </authorList>
    </citation>
    <scope>NUCLEOTIDE SEQUENCE [LARGE SCALE GENOMIC DNA]</scope>
    <source>
        <strain evidence="13 14">DSM 44523</strain>
    </source>
</reference>
<evidence type="ECO:0000313" key="13">
    <source>
        <dbReference type="EMBL" id="SHE42544.1"/>
    </source>
</evidence>
<dbReference type="CDD" id="cd01127">
    <property type="entry name" value="TrwB_TraG_TraD_VirD4"/>
    <property type="match status" value="1"/>
</dbReference>
<feature type="binding site" evidence="9">
    <location>
        <begin position="486"/>
        <end position="493"/>
    </location>
    <ligand>
        <name>ATP</name>
        <dbReference type="ChEBI" id="CHEBI:30616"/>
    </ligand>
</feature>
<evidence type="ECO:0000256" key="2">
    <source>
        <dbReference type="ARBA" id="ARBA00022475"/>
    </source>
</evidence>
<dbReference type="GO" id="GO:0005524">
    <property type="term" value="F:ATP binding"/>
    <property type="evidence" value="ECO:0007669"/>
    <property type="project" value="UniProtKB-UniRule"/>
</dbReference>
<dbReference type="RefSeq" id="WP_073479308.1">
    <property type="nucleotide sequence ID" value="NZ_FQVN01000001.1"/>
</dbReference>
<evidence type="ECO:0000256" key="4">
    <source>
        <dbReference type="ARBA" id="ARBA00022737"/>
    </source>
</evidence>
<sequence>MSTLQFKRSPRLAAPRPPGGEVHLEPPPEVPRVIPGNIVMKLLPVVMVVASLGMMVFMFMAGGKNPMSLVFGGMMVISTLGMMAGGGQGAGQKKAEMNEDRKDYLRYLGQMRERAREAAMEQRVEREWCHPDPQALWPLVGQGQRRMWERRPNDPDFCQVRICRGAQRLSTRLVPPQTGPVDELEPIATLALRRFVRAHSIVPDLPIAISLRGFAAVPLYGERERTRALARAMIAQLATFHAPSDLLIAVVAAGEARREWEWVKWLPHAQHPRHVDGIGQMRLMAGSLTEIERMLHEELGERRNFSRNAQPLTDQPHIVILIDDGEVNRGEYIVQQDGLQGVTLIDLSDSLTANLAQKKGLRIVLDGDRLGARTGGGVEWFGTADGLSAVEAESLARKLSPWRVATAQGGSAEPEDQPLLTSNVGLFELLGLGDPMTFDLAQAWRPRPNSEKYKVAFGVGEHGEPVELDIKETAMGGMGPHGLCIGATGSGKSEFLRTLVLAMMATHSSAALNLVLVDFKGGATFLGFDDAPHVSAVITNLGSDLTLVDRMRDALAGEMARRQQVLADSGNFKNVWDYEKARERGEDLPPMPALWIVIDEFSELLSAKPDFIDLFVAIGRLGRSLQIHLLLASQRVEEGKLRGLETHLSYRLGLKTFSAADSRAAIGIPDAADLPPIPGSGYLVFNNEKTRFKACYVSGPYRPPGMQAVQTAAPISGDRRPKYFVPDFIPIPKEPEKPREEPKAAEKKKDDSAEPSELEIFVRRTLRQGPPAHQVWLPPLEEPPTLDALLPPLAPTEDRGLSAPGFQHNGRLTVPIGLEDRPYEQRQAVLWADLSGGAGHMAVVGGPQSGKSMLLRTLVTSMALTHTPQEAQFYCIDFGGGALMSLQGLPHVGSVGGKLDPDLVRRTIAELNTLMIEREQRFRNLGIDSMTEFRNRKRRGEIKDDPYGDVFLLIDGWLAFKQEFDLLEQQIVNMATSGLSYGVHVVLTANRWAEIRPALKDMLGTRFELRLGDTSESDVDRKVAVNVPQNRPGRGLSRDKLHFLVALPRVDSGERVTADMTPEQRWEVLVDRVGEGIHDAAQKINASWRGPRAPQVRMLPAVLPYEQLPTPQQQPNPKLVPIGVNEDELAPVYLDFAQDPHFFGFAETEAGKSTLLRVVARGIVDRYSPQEARIILVDYRRSMLGFLPPDHVLTYAASSQQLQAVINDVKTAMTRRLPGPDVTQEQLKNRSWWKGPDLFFIVDDYDLVAPSPHANPLAPLAEFLPQARDIGLHFVVMRNSGGASRAAFSDPIIGKLREGSAPGIVMSGSKDEGNLIGNVKPSAMPPGRGTLVARKGGNRLVQIAHIPAE</sequence>
<feature type="transmembrane region" description="Helical" evidence="11">
    <location>
        <begin position="42"/>
        <end position="61"/>
    </location>
</feature>
<feature type="compositionally biased region" description="Basic and acidic residues" evidence="10">
    <location>
        <begin position="733"/>
        <end position="752"/>
    </location>
</feature>
<evidence type="ECO:0000256" key="3">
    <source>
        <dbReference type="ARBA" id="ARBA00022692"/>
    </source>
</evidence>
<feature type="domain" description="FtsK" evidence="12">
    <location>
        <begin position="826"/>
        <end position="1018"/>
    </location>
</feature>
<keyword evidence="2" id="KW-1003">Cell membrane</keyword>
<dbReference type="SUPFAM" id="SSF52540">
    <property type="entry name" value="P-loop containing nucleoside triphosphate hydrolases"/>
    <property type="match status" value="3"/>
</dbReference>
<dbReference type="EMBL" id="FQVN01000001">
    <property type="protein sequence ID" value="SHE42544.1"/>
    <property type="molecule type" value="Genomic_DNA"/>
</dbReference>
<dbReference type="InterPro" id="IPR050206">
    <property type="entry name" value="FtsK/SpoIIIE/SftA"/>
</dbReference>
<dbReference type="Proteomes" id="UP000184501">
    <property type="component" value="Unassembled WGS sequence"/>
</dbReference>
<dbReference type="PROSITE" id="PS50901">
    <property type="entry name" value="FTSK"/>
    <property type="match status" value="3"/>
</dbReference>
<dbReference type="NCBIfam" id="TIGR03925">
    <property type="entry name" value="T7SS_EccC_b"/>
    <property type="match status" value="1"/>
</dbReference>
<dbReference type="OrthoDB" id="9807790at2"/>
<accession>A0A1M4TDW2</accession>
<evidence type="ECO:0000256" key="1">
    <source>
        <dbReference type="ARBA" id="ARBA00004651"/>
    </source>
</evidence>
<dbReference type="InterPro" id="IPR023837">
    <property type="entry name" value="EccCb-like_Actinobacteria"/>
</dbReference>
<evidence type="ECO:0000256" key="9">
    <source>
        <dbReference type="PROSITE-ProRule" id="PRU00289"/>
    </source>
</evidence>
<dbReference type="InterPro" id="IPR027417">
    <property type="entry name" value="P-loop_NTPase"/>
</dbReference>
<evidence type="ECO:0000256" key="11">
    <source>
        <dbReference type="SAM" id="Phobius"/>
    </source>
</evidence>
<organism evidence="13 14">
    <name type="scientific">Streptoalloteichus hindustanus</name>
    <dbReference type="NCBI Taxonomy" id="2017"/>
    <lineage>
        <taxon>Bacteria</taxon>
        <taxon>Bacillati</taxon>
        <taxon>Actinomycetota</taxon>
        <taxon>Actinomycetes</taxon>
        <taxon>Pseudonocardiales</taxon>
        <taxon>Pseudonocardiaceae</taxon>
        <taxon>Streptoalloteichus</taxon>
    </lineage>
</organism>
<dbReference type="InterPro" id="IPR003593">
    <property type="entry name" value="AAA+_ATPase"/>
</dbReference>
<feature type="binding site" evidence="9">
    <location>
        <begin position="1146"/>
        <end position="1153"/>
    </location>
    <ligand>
        <name>ATP</name>
        <dbReference type="ChEBI" id="CHEBI:30616"/>
    </ligand>
</feature>
<evidence type="ECO:0000256" key="6">
    <source>
        <dbReference type="ARBA" id="ARBA00022840"/>
    </source>
</evidence>
<dbReference type="STRING" id="2017.SAMN05444320_10152"/>
<feature type="binding site" evidence="9">
    <location>
        <begin position="845"/>
        <end position="852"/>
    </location>
    <ligand>
        <name>ATP</name>
        <dbReference type="ChEBI" id="CHEBI:30616"/>
    </ligand>
</feature>
<dbReference type="InterPro" id="IPR002543">
    <property type="entry name" value="FtsK_dom"/>
</dbReference>
<comment type="subcellular location">
    <subcellularLocation>
        <location evidence="1">Cell membrane</location>
        <topology evidence="1">Multi-pass membrane protein</topology>
    </subcellularLocation>
</comment>
<evidence type="ECO:0000256" key="5">
    <source>
        <dbReference type="ARBA" id="ARBA00022741"/>
    </source>
</evidence>
<keyword evidence="8 11" id="KW-0472">Membrane</keyword>
<dbReference type="Gene3D" id="3.40.50.300">
    <property type="entry name" value="P-loop containing nucleotide triphosphate hydrolases"/>
    <property type="match status" value="4"/>
</dbReference>
<keyword evidence="3 11" id="KW-0812">Transmembrane</keyword>
<dbReference type="NCBIfam" id="TIGR03924">
    <property type="entry name" value="T7SS_EccC_a"/>
    <property type="match status" value="1"/>
</dbReference>
<dbReference type="InterPro" id="IPR023836">
    <property type="entry name" value="EccCa-like_Actinobacteria"/>
</dbReference>
<dbReference type="GO" id="GO:0003677">
    <property type="term" value="F:DNA binding"/>
    <property type="evidence" value="ECO:0007669"/>
    <property type="project" value="InterPro"/>
</dbReference>
<dbReference type="SMART" id="SM00382">
    <property type="entry name" value="AAA"/>
    <property type="match status" value="2"/>
</dbReference>
<keyword evidence="5 9" id="KW-0547">Nucleotide-binding</keyword>
<gene>
    <name evidence="13" type="ORF">SAMN05444320_10152</name>
</gene>
<feature type="region of interest" description="Disordered" evidence="10">
    <location>
        <begin position="726"/>
        <end position="757"/>
    </location>
</feature>
<evidence type="ECO:0000256" key="7">
    <source>
        <dbReference type="ARBA" id="ARBA00022989"/>
    </source>
</evidence>
<evidence type="ECO:0000256" key="10">
    <source>
        <dbReference type="SAM" id="MobiDB-lite"/>
    </source>
</evidence>
<protein>
    <submittedName>
        <fullName evidence="13">DNA segregation ATPase FtsK/SpoIIIE, S-DNA-T family</fullName>
    </submittedName>
</protein>